<keyword evidence="1" id="KW-1133">Transmembrane helix</keyword>
<evidence type="ECO:0000313" key="2">
    <source>
        <dbReference type="EMBL" id="MBB4015144.1"/>
    </source>
</evidence>
<keyword evidence="3" id="KW-1185">Reference proteome</keyword>
<sequence length="157" mass="16573">MMASFWSRWVVSLAFGLLVARTGYGVVALPLTSAHDIDDSAAGGIRVEIVSVLTLLLLAAAVTVVLARLGNTMRRFGWGCLLLGAAVLANTAFALLGSEVSLLQILDPATRAENDPVAAFWFWIMIMGVPSTMVGLLLLIGGLVLLRKAPRPVRTGG</sequence>
<feature type="transmembrane region" description="Helical" evidence="1">
    <location>
        <begin position="76"/>
        <end position="98"/>
    </location>
</feature>
<keyword evidence="1" id="KW-0472">Membrane</keyword>
<comment type="caution">
    <text evidence="2">The sequence shown here is derived from an EMBL/GenBank/DDBJ whole genome shotgun (WGS) entry which is preliminary data.</text>
</comment>
<keyword evidence="1" id="KW-0812">Transmembrane</keyword>
<gene>
    <name evidence="2" type="ORF">GGR16_000150</name>
</gene>
<evidence type="ECO:0000256" key="1">
    <source>
        <dbReference type="SAM" id="Phobius"/>
    </source>
</evidence>
<reference evidence="2 3" key="1">
    <citation type="submission" date="2020-08" db="EMBL/GenBank/DDBJ databases">
        <title>Genomic Encyclopedia of Type Strains, Phase IV (KMG-IV): sequencing the most valuable type-strain genomes for metagenomic binning, comparative biology and taxonomic classification.</title>
        <authorList>
            <person name="Goeker M."/>
        </authorList>
    </citation>
    <scope>NUCLEOTIDE SEQUENCE [LARGE SCALE GENOMIC DNA]</scope>
    <source>
        <strain evidence="2 3">DSM 103737</strain>
    </source>
</reference>
<dbReference type="AlphaFoldDB" id="A0A840BR13"/>
<feature type="transmembrane region" description="Helical" evidence="1">
    <location>
        <begin position="49"/>
        <end position="69"/>
    </location>
</feature>
<name>A0A840BR13_9HYPH</name>
<dbReference type="Proteomes" id="UP000577362">
    <property type="component" value="Unassembled WGS sequence"/>
</dbReference>
<evidence type="ECO:0000313" key="3">
    <source>
        <dbReference type="Proteomes" id="UP000577362"/>
    </source>
</evidence>
<dbReference type="RefSeq" id="WP_183315424.1">
    <property type="nucleotide sequence ID" value="NZ_JACIEN010000001.1"/>
</dbReference>
<accession>A0A840BR13</accession>
<dbReference type="EMBL" id="JACIEN010000001">
    <property type="protein sequence ID" value="MBB4015144.1"/>
    <property type="molecule type" value="Genomic_DNA"/>
</dbReference>
<organism evidence="2 3">
    <name type="scientific">Chelatococcus caeni</name>
    <dbReference type="NCBI Taxonomy" id="1348468"/>
    <lineage>
        <taxon>Bacteria</taxon>
        <taxon>Pseudomonadati</taxon>
        <taxon>Pseudomonadota</taxon>
        <taxon>Alphaproteobacteria</taxon>
        <taxon>Hyphomicrobiales</taxon>
        <taxon>Chelatococcaceae</taxon>
        <taxon>Chelatococcus</taxon>
    </lineage>
</organism>
<proteinExistence type="predicted"/>
<feature type="transmembrane region" description="Helical" evidence="1">
    <location>
        <begin position="118"/>
        <end position="146"/>
    </location>
</feature>
<protein>
    <submittedName>
        <fullName evidence="2">Uncharacterized protein</fullName>
    </submittedName>
</protein>